<reference evidence="3" key="2">
    <citation type="submission" date="2015-02" db="UniProtKB">
        <authorList>
            <consortium name="EnsemblMetazoa"/>
        </authorList>
    </citation>
    <scope>IDENTIFICATION</scope>
</reference>
<feature type="region of interest" description="Disordered" evidence="1">
    <location>
        <begin position="22"/>
        <end position="75"/>
    </location>
</feature>
<feature type="compositionally biased region" description="Low complexity" evidence="1">
    <location>
        <begin position="182"/>
        <end position="196"/>
    </location>
</feature>
<feature type="chain" id="PRO_5004580185" evidence="2">
    <location>
        <begin position="19"/>
        <end position="196"/>
    </location>
</feature>
<dbReference type="AlphaFoldDB" id="T1JCB8"/>
<evidence type="ECO:0000313" key="4">
    <source>
        <dbReference type="Proteomes" id="UP000014500"/>
    </source>
</evidence>
<feature type="signal peptide" evidence="2">
    <location>
        <begin position="1"/>
        <end position="18"/>
    </location>
</feature>
<dbReference type="Proteomes" id="UP000014500">
    <property type="component" value="Unassembled WGS sequence"/>
</dbReference>
<evidence type="ECO:0000313" key="3">
    <source>
        <dbReference type="EnsemblMetazoa" id="SMAR011428-PA"/>
    </source>
</evidence>
<reference evidence="4" key="1">
    <citation type="submission" date="2011-05" db="EMBL/GenBank/DDBJ databases">
        <authorList>
            <person name="Richards S.R."/>
            <person name="Qu J."/>
            <person name="Jiang H."/>
            <person name="Jhangiani S.N."/>
            <person name="Agravi P."/>
            <person name="Goodspeed R."/>
            <person name="Gross S."/>
            <person name="Mandapat C."/>
            <person name="Jackson L."/>
            <person name="Mathew T."/>
            <person name="Pu L."/>
            <person name="Thornton R."/>
            <person name="Saada N."/>
            <person name="Wilczek-Boney K.B."/>
            <person name="Lee S."/>
            <person name="Kovar C."/>
            <person name="Wu Y."/>
            <person name="Scherer S.E."/>
            <person name="Worley K.C."/>
            <person name="Muzny D.M."/>
            <person name="Gibbs R."/>
        </authorList>
    </citation>
    <scope>NUCLEOTIDE SEQUENCE</scope>
    <source>
        <strain evidence="4">Brora</strain>
    </source>
</reference>
<dbReference type="EMBL" id="JH432064">
    <property type="status" value="NOT_ANNOTATED_CDS"/>
    <property type="molecule type" value="Genomic_DNA"/>
</dbReference>
<feature type="compositionally biased region" description="Basic and acidic residues" evidence="1">
    <location>
        <begin position="27"/>
        <end position="38"/>
    </location>
</feature>
<keyword evidence="2" id="KW-0732">Signal</keyword>
<sequence>MKLLSALFVLILLSFVCAEDGNTEQEATEKVDTPDPKQIEPPPRQTATRKQFSRPQDMREGPREGPRFRPNPQFQERPFRFQSPRQLPEQQHHHFHPSELVRRPVFIRERPQFEDGRQFHMDPMIRHVRPQQMRAIDQMRVPTTDMFSDPHSFSLPISQFKPVRVHHTPPNVKTQPQPQPQPQQFKPQKTPFKSAS</sequence>
<evidence type="ECO:0000256" key="2">
    <source>
        <dbReference type="SAM" id="SignalP"/>
    </source>
</evidence>
<name>T1JCB8_STRMM</name>
<organism evidence="3 4">
    <name type="scientific">Strigamia maritima</name>
    <name type="common">European centipede</name>
    <name type="synonym">Geophilus maritimus</name>
    <dbReference type="NCBI Taxonomy" id="126957"/>
    <lineage>
        <taxon>Eukaryota</taxon>
        <taxon>Metazoa</taxon>
        <taxon>Ecdysozoa</taxon>
        <taxon>Arthropoda</taxon>
        <taxon>Myriapoda</taxon>
        <taxon>Chilopoda</taxon>
        <taxon>Pleurostigmophora</taxon>
        <taxon>Geophilomorpha</taxon>
        <taxon>Linotaeniidae</taxon>
        <taxon>Strigamia</taxon>
    </lineage>
</organism>
<evidence type="ECO:0000256" key="1">
    <source>
        <dbReference type="SAM" id="MobiDB-lite"/>
    </source>
</evidence>
<accession>T1JCB8</accession>
<feature type="compositionally biased region" description="Basic and acidic residues" evidence="1">
    <location>
        <begin position="56"/>
        <end position="67"/>
    </location>
</feature>
<dbReference type="EnsemblMetazoa" id="SMAR011428-RA">
    <property type="protein sequence ID" value="SMAR011428-PA"/>
    <property type="gene ID" value="SMAR011428"/>
</dbReference>
<proteinExistence type="predicted"/>
<protein>
    <submittedName>
        <fullName evidence="3">Uncharacterized protein</fullName>
    </submittedName>
</protein>
<keyword evidence="4" id="KW-1185">Reference proteome</keyword>
<dbReference type="HOGENOM" id="CLU_1393362_0_0_1"/>
<feature type="region of interest" description="Disordered" evidence="1">
    <location>
        <begin position="148"/>
        <end position="196"/>
    </location>
</feature>
<feature type="compositionally biased region" description="Polar residues" evidence="1">
    <location>
        <begin position="45"/>
        <end position="54"/>
    </location>
</feature>